<keyword evidence="1" id="KW-0812">Transmembrane</keyword>
<organism evidence="2 3">
    <name type="scientific">Okeanomitos corallinicola TIOX110</name>
    <dbReference type="NCBI Taxonomy" id="3133117"/>
    <lineage>
        <taxon>Bacteria</taxon>
        <taxon>Bacillati</taxon>
        <taxon>Cyanobacteriota</taxon>
        <taxon>Cyanophyceae</taxon>
        <taxon>Nostocales</taxon>
        <taxon>Aphanizomenonaceae</taxon>
        <taxon>Okeanomitos</taxon>
    </lineage>
</organism>
<evidence type="ECO:0000313" key="3">
    <source>
        <dbReference type="Proteomes" id="UP001483337"/>
    </source>
</evidence>
<evidence type="ECO:0000256" key="1">
    <source>
        <dbReference type="SAM" id="Phobius"/>
    </source>
</evidence>
<keyword evidence="3" id="KW-1185">Reference proteome</keyword>
<dbReference type="Proteomes" id="UP001483337">
    <property type="component" value="Chromosome"/>
</dbReference>
<reference evidence="2 3" key="1">
    <citation type="submission" date="2024-04" db="EMBL/GenBank/DDBJ databases">
        <title>Okeanomitos corallinicola gen. &amp; sp. nov. (Nostocales, Cyanobacteria), a new toxic marine heterocyst-forming cyanobacterium from a coral reef.</title>
        <authorList>
            <person name="Li H."/>
            <person name="Li R."/>
            <person name="Kang J."/>
            <person name="Hii K.S."/>
            <person name="Mohamed H.F."/>
            <person name="Xu X."/>
            <person name="Luo Z."/>
        </authorList>
    </citation>
    <scope>NUCLEOTIDE SEQUENCE [LARGE SCALE GENOMIC DNA]</scope>
    <source>
        <strain evidence="2 3">TIOX110</strain>
    </source>
</reference>
<protein>
    <submittedName>
        <fullName evidence="2">Uncharacterized protein</fullName>
    </submittedName>
</protein>
<feature type="transmembrane region" description="Helical" evidence="1">
    <location>
        <begin position="31"/>
        <end position="48"/>
    </location>
</feature>
<name>A0ABZ2ULI5_9CYAN</name>
<proteinExistence type="predicted"/>
<dbReference type="RefSeq" id="WP_353928938.1">
    <property type="nucleotide sequence ID" value="NZ_CP150886.1"/>
</dbReference>
<sequence length="108" mass="12381">MLIQKNSSKICKPIPINTKNRVKHLLCLRQTFLFLFIFSLPFNTYGILKVISLVSNSSSISIYPAKINEETSYHPTSIPWIDNSSSCEKSGRVWENEQCWDGEHSALF</sequence>
<keyword evidence="1" id="KW-0472">Membrane</keyword>
<evidence type="ECO:0000313" key="2">
    <source>
        <dbReference type="EMBL" id="WZB86021.1"/>
    </source>
</evidence>
<accession>A0ABZ2ULI5</accession>
<dbReference type="EMBL" id="CP150886">
    <property type="protein sequence ID" value="WZB86021.1"/>
    <property type="molecule type" value="Genomic_DNA"/>
</dbReference>
<gene>
    <name evidence="2" type="ORF">WJM97_11410</name>
</gene>
<keyword evidence="1" id="KW-1133">Transmembrane helix</keyword>